<protein>
    <submittedName>
        <fullName evidence="2">Uncharacterized protein</fullName>
    </submittedName>
</protein>
<feature type="region of interest" description="Disordered" evidence="1">
    <location>
        <begin position="74"/>
        <end position="120"/>
    </location>
</feature>
<gene>
    <name evidence="2" type="ORF">C7410_107169</name>
</gene>
<feature type="region of interest" description="Disordered" evidence="1">
    <location>
        <begin position="145"/>
        <end position="213"/>
    </location>
</feature>
<comment type="caution">
    <text evidence="2">The sequence shown here is derived from an EMBL/GenBank/DDBJ whole genome shotgun (WGS) entry which is preliminary data.</text>
</comment>
<proteinExistence type="predicted"/>
<organism evidence="2 3">
    <name type="scientific">Paraburkholderia silvatlantica</name>
    <dbReference type="NCBI Taxonomy" id="321895"/>
    <lineage>
        <taxon>Bacteria</taxon>
        <taxon>Pseudomonadati</taxon>
        <taxon>Pseudomonadota</taxon>
        <taxon>Betaproteobacteria</taxon>
        <taxon>Burkholderiales</taxon>
        <taxon>Burkholderiaceae</taxon>
        <taxon>Paraburkholderia</taxon>
    </lineage>
</organism>
<feature type="compositionally biased region" description="Low complexity" evidence="1">
    <location>
        <begin position="84"/>
        <end position="94"/>
    </location>
</feature>
<feature type="compositionally biased region" description="Basic and acidic residues" evidence="1">
    <location>
        <begin position="163"/>
        <end position="173"/>
    </location>
</feature>
<reference evidence="2 3" key="1">
    <citation type="submission" date="2018-06" db="EMBL/GenBank/DDBJ databases">
        <title>Genomic Encyclopedia of Type Strains, Phase IV (KMG-V): Genome sequencing to study the core and pangenomes of soil and plant-associated prokaryotes.</title>
        <authorList>
            <person name="Whitman W."/>
        </authorList>
    </citation>
    <scope>NUCLEOTIDE SEQUENCE [LARGE SCALE GENOMIC DNA]</scope>
    <source>
        <strain evidence="2 3">SRCL-318</strain>
    </source>
</reference>
<evidence type="ECO:0000313" key="2">
    <source>
        <dbReference type="EMBL" id="PYE23796.1"/>
    </source>
</evidence>
<accession>A0A2V4USU8</accession>
<evidence type="ECO:0000256" key="1">
    <source>
        <dbReference type="SAM" id="MobiDB-lite"/>
    </source>
</evidence>
<evidence type="ECO:0000313" key="3">
    <source>
        <dbReference type="Proteomes" id="UP000247772"/>
    </source>
</evidence>
<feature type="compositionally biased region" description="Basic and acidic residues" evidence="1">
    <location>
        <begin position="200"/>
        <end position="213"/>
    </location>
</feature>
<dbReference type="EMBL" id="QJSQ01000007">
    <property type="protein sequence ID" value="PYE23796.1"/>
    <property type="molecule type" value="Genomic_DNA"/>
</dbReference>
<dbReference type="Proteomes" id="UP000247772">
    <property type="component" value="Unassembled WGS sequence"/>
</dbReference>
<dbReference type="AlphaFoldDB" id="A0A2V4USU8"/>
<sequence length="298" mass="31979">MSTFQFIQVEGALALPHIRPLACLPASFGREWALMPPHFSMRAELRALYAAIMHTVCLSAEAFRAAVGWGNEHRPALQPPRPAAAPVGAPAGRVADARRTPEASPNRAPKHASSSQPRRLTGGAVAIGGAALLAWIVASHAPHESASASGDATPRPTASKVQDTSRRLTDVRAEPAPPARLIQREAQSNERAAGRSGSRRVAEHGTNPRRDVRTFAPYRQARPVTSHRAQGAYPEAQGYEPRPTLANQADEYAAILSYAKTYAPAGTSNSPAVPVDSTEWVNHVSQRRITEVPDRFAP</sequence>
<name>A0A2V4USU8_9BURK</name>